<feature type="transmembrane region" description="Helical" evidence="1">
    <location>
        <begin position="94"/>
        <end position="114"/>
    </location>
</feature>
<dbReference type="STRING" id="119000.SAMN05661010_01292"/>
<evidence type="ECO:0000313" key="2">
    <source>
        <dbReference type="EMBL" id="SDL27389.1"/>
    </source>
</evidence>
<keyword evidence="1" id="KW-0812">Transmembrane</keyword>
<feature type="transmembrane region" description="Helical" evidence="1">
    <location>
        <begin position="70"/>
        <end position="87"/>
    </location>
</feature>
<gene>
    <name evidence="2" type="ORF">SAMN05661010_01292</name>
</gene>
<evidence type="ECO:0000313" key="3">
    <source>
        <dbReference type="Proteomes" id="UP000198654"/>
    </source>
</evidence>
<proteinExistence type="predicted"/>
<keyword evidence="1" id="KW-0472">Membrane</keyword>
<dbReference type="AlphaFoldDB" id="A0A1G9IQ37"/>
<dbReference type="RefSeq" id="WP_089726674.1">
    <property type="nucleotide sequence ID" value="NZ_FNGI01000002.1"/>
</dbReference>
<dbReference type="InterPro" id="IPR008407">
    <property type="entry name" value="Brnchd-chn_aa_trnsp_AzlD"/>
</dbReference>
<feature type="transmembrane region" description="Helical" evidence="1">
    <location>
        <begin position="46"/>
        <end position="64"/>
    </location>
</feature>
<keyword evidence="3" id="KW-1185">Reference proteome</keyword>
<dbReference type="Proteomes" id="UP000198654">
    <property type="component" value="Unassembled WGS sequence"/>
</dbReference>
<dbReference type="Pfam" id="PF05437">
    <property type="entry name" value="AzlD"/>
    <property type="match status" value="1"/>
</dbReference>
<dbReference type="OrthoDB" id="9154314at2"/>
<feature type="transmembrane region" description="Helical" evidence="1">
    <location>
        <begin position="6"/>
        <end position="26"/>
    </location>
</feature>
<sequence length="115" mass="12437">MNAGMWLAVMSVALGTLAMRALPLVWMRRRLRRFGDEPGLDAMPPWLGVLGPLMIAALLGVSLAPQRQDLVGWLATLVGVAATLIVWRRTRALGWPVVAGVIAFGLVVIVARLWG</sequence>
<organism evidence="2 3">
    <name type="scientific">Modicisalibacter muralis</name>
    <dbReference type="NCBI Taxonomy" id="119000"/>
    <lineage>
        <taxon>Bacteria</taxon>
        <taxon>Pseudomonadati</taxon>
        <taxon>Pseudomonadota</taxon>
        <taxon>Gammaproteobacteria</taxon>
        <taxon>Oceanospirillales</taxon>
        <taxon>Halomonadaceae</taxon>
        <taxon>Modicisalibacter</taxon>
    </lineage>
</organism>
<accession>A0A1G9IQ37</accession>
<name>A0A1G9IQ37_9GAMM</name>
<keyword evidence="1" id="KW-1133">Transmembrane helix</keyword>
<protein>
    <submittedName>
        <fullName evidence="2">Branched-chain amino acid transport protein (AzlD)</fullName>
    </submittedName>
</protein>
<reference evidence="2 3" key="1">
    <citation type="submission" date="2016-10" db="EMBL/GenBank/DDBJ databases">
        <authorList>
            <person name="de Groot N.N."/>
        </authorList>
    </citation>
    <scope>NUCLEOTIDE SEQUENCE [LARGE SCALE GENOMIC DNA]</scope>
    <source>
        <strain evidence="2 3">DSM 14789</strain>
    </source>
</reference>
<evidence type="ECO:0000256" key="1">
    <source>
        <dbReference type="SAM" id="Phobius"/>
    </source>
</evidence>
<dbReference type="EMBL" id="FNGI01000002">
    <property type="protein sequence ID" value="SDL27389.1"/>
    <property type="molecule type" value="Genomic_DNA"/>
</dbReference>